<name>A0ACC2K5N2_PERAE</name>
<proteinExistence type="predicted"/>
<accession>A0ACC2K5N2</accession>
<organism evidence="1 2">
    <name type="scientific">Persea americana</name>
    <name type="common">Avocado</name>
    <dbReference type="NCBI Taxonomy" id="3435"/>
    <lineage>
        <taxon>Eukaryota</taxon>
        <taxon>Viridiplantae</taxon>
        <taxon>Streptophyta</taxon>
        <taxon>Embryophyta</taxon>
        <taxon>Tracheophyta</taxon>
        <taxon>Spermatophyta</taxon>
        <taxon>Magnoliopsida</taxon>
        <taxon>Magnoliidae</taxon>
        <taxon>Laurales</taxon>
        <taxon>Lauraceae</taxon>
        <taxon>Persea</taxon>
    </lineage>
</organism>
<reference evidence="1 2" key="1">
    <citation type="journal article" date="2022" name="Hortic Res">
        <title>A haplotype resolved chromosomal level avocado genome allows analysis of novel avocado genes.</title>
        <authorList>
            <person name="Nath O."/>
            <person name="Fletcher S.J."/>
            <person name="Hayward A."/>
            <person name="Shaw L.M."/>
            <person name="Masouleh A.K."/>
            <person name="Furtado A."/>
            <person name="Henry R.J."/>
            <person name="Mitter N."/>
        </authorList>
    </citation>
    <scope>NUCLEOTIDE SEQUENCE [LARGE SCALE GENOMIC DNA]</scope>
    <source>
        <strain evidence="2">cv. Hass</strain>
    </source>
</reference>
<sequence length="73" mass="8480">MPLLLCLPLHNQFIIAAMVLHVASVLSNLSTENAKYVFPKRFESRNLKEALMFVPDLETAEFKVLKREEEYEI</sequence>
<keyword evidence="2" id="KW-1185">Reference proteome</keyword>
<dbReference type="Proteomes" id="UP001234297">
    <property type="component" value="Chromosome 12"/>
</dbReference>
<evidence type="ECO:0000313" key="2">
    <source>
        <dbReference type="Proteomes" id="UP001234297"/>
    </source>
</evidence>
<evidence type="ECO:0000313" key="1">
    <source>
        <dbReference type="EMBL" id="KAJ8616429.1"/>
    </source>
</evidence>
<dbReference type="EMBL" id="CM056820">
    <property type="protein sequence ID" value="KAJ8616429.1"/>
    <property type="molecule type" value="Genomic_DNA"/>
</dbReference>
<gene>
    <name evidence="1" type="ORF">MRB53_035801</name>
</gene>
<protein>
    <submittedName>
        <fullName evidence="1">Uncharacterized protein</fullName>
    </submittedName>
</protein>
<comment type="caution">
    <text evidence="1">The sequence shown here is derived from an EMBL/GenBank/DDBJ whole genome shotgun (WGS) entry which is preliminary data.</text>
</comment>